<dbReference type="RefSeq" id="WP_079468236.1">
    <property type="nucleotide sequence ID" value="NZ_FUZZ01000001.1"/>
</dbReference>
<dbReference type="SUPFAM" id="SSF46689">
    <property type="entry name" value="Homeodomain-like"/>
    <property type="match status" value="1"/>
</dbReference>
<proteinExistence type="predicted"/>
<sequence length="289" mass="33217">MSMKSSEIAVLSADMFDTGNDFFWIGSLGCIPEKYPLLEQPHRQMFYMLLCIESAHGTAVIDGAVIRLDHPKIICVKPGSICSIHINNTARGNVICFTESFFSLRYNNNVLLNFSFLNKESIHEVCLEENKAAEWNQITRFMHQEFYGRDKGAGNVLRSYLNILLCNLDRHFNPSSGIERKSNKEEKLRQFKLLLEEHFIQHKTPSFYAGQLNITTNYLNKLCREYNGLSSGELIRKRITLEAQRLLHYTGLSVAEVAKELEFESASYFVTFFGKNAGMTPESFRRNQQ</sequence>
<organism evidence="5 6">
    <name type="scientific">Chitinophaga ginsengisegetis</name>
    <dbReference type="NCBI Taxonomy" id="393003"/>
    <lineage>
        <taxon>Bacteria</taxon>
        <taxon>Pseudomonadati</taxon>
        <taxon>Bacteroidota</taxon>
        <taxon>Chitinophagia</taxon>
        <taxon>Chitinophagales</taxon>
        <taxon>Chitinophagaceae</taxon>
        <taxon>Chitinophaga</taxon>
    </lineage>
</organism>
<dbReference type="Proteomes" id="UP000190166">
    <property type="component" value="Unassembled WGS sequence"/>
</dbReference>
<evidence type="ECO:0000259" key="4">
    <source>
        <dbReference type="PROSITE" id="PS01124"/>
    </source>
</evidence>
<feature type="domain" description="HTH araC/xylS-type" evidence="4">
    <location>
        <begin position="189"/>
        <end position="287"/>
    </location>
</feature>
<dbReference type="STRING" id="393003.SAMN05660461_0932"/>
<name>A0A1T5NAK6_9BACT</name>
<evidence type="ECO:0000256" key="2">
    <source>
        <dbReference type="ARBA" id="ARBA00023125"/>
    </source>
</evidence>
<accession>A0A1T5NAK6</accession>
<evidence type="ECO:0000256" key="1">
    <source>
        <dbReference type="ARBA" id="ARBA00023015"/>
    </source>
</evidence>
<dbReference type="AlphaFoldDB" id="A0A1T5NAK6"/>
<keyword evidence="6" id="KW-1185">Reference proteome</keyword>
<keyword evidence="2 5" id="KW-0238">DNA-binding</keyword>
<dbReference type="EMBL" id="FUZZ01000001">
    <property type="protein sequence ID" value="SKC97515.1"/>
    <property type="molecule type" value="Genomic_DNA"/>
</dbReference>
<dbReference type="GO" id="GO:0003700">
    <property type="term" value="F:DNA-binding transcription factor activity"/>
    <property type="evidence" value="ECO:0007669"/>
    <property type="project" value="InterPro"/>
</dbReference>
<dbReference type="InterPro" id="IPR009057">
    <property type="entry name" value="Homeodomain-like_sf"/>
</dbReference>
<evidence type="ECO:0000256" key="3">
    <source>
        <dbReference type="ARBA" id="ARBA00023163"/>
    </source>
</evidence>
<evidence type="ECO:0000313" key="6">
    <source>
        <dbReference type="Proteomes" id="UP000190166"/>
    </source>
</evidence>
<dbReference type="SMART" id="SM00342">
    <property type="entry name" value="HTH_ARAC"/>
    <property type="match status" value="1"/>
</dbReference>
<dbReference type="PANTHER" id="PTHR43280:SF32">
    <property type="entry name" value="TRANSCRIPTIONAL REGULATORY PROTEIN"/>
    <property type="match status" value="1"/>
</dbReference>
<evidence type="ECO:0000313" key="5">
    <source>
        <dbReference type="EMBL" id="SKC97515.1"/>
    </source>
</evidence>
<dbReference type="Pfam" id="PF12833">
    <property type="entry name" value="HTH_18"/>
    <property type="match status" value="1"/>
</dbReference>
<keyword evidence="1" id="KW-0805">Transcription regulation</keyword>
<gene>
    <name evidence="5" type="ORF">SAMN05660461_0932</name>
</gene>
<dbReference type="PROSITE" id="PS01124">
    <property type="entry name" value="HTH_ARAC_FAMILY_2"/>
    <property type="match status" value="1"/>
</dbReference>
<dbReference type="GO" id="GO:0043565">
    <property type="term" value="F:sequence-specific DNA binding"/>
    <property type="evidence" value="ECO:0007669"/>
    <property type="project" value="InterPro"/>
</dbReference>
<protein>
    <submittedName>
        <fullName evidence="5">AraC-type DNA-binding protein</fullName>
    </submittedName>
</protein>
<dbReference type="InterPro" id="IPR018060">
    <property type="entry name" value="HTH_AraC"/>
</dbReference>
<reference evidence="5 6" key="1">
    <citation type="submission" date="2017-02" db="EMBL/GenBank/DDBJ databases">
        <authorList>
            <person name="Peterson S.W."/>
        </authorList>
    </citation>
    <scope>NUCLEOTIDE SEQUENCE [LARGE SCALE GENOMIC DNA]</scope>
    <source>
        <strain evidence="5 6">DSM 18108</strain>
    </source>
</reference>
<dbReference type="PANTHER" id="PTHR43280">
    <property type="entry name" value="ARAC-FAMILY TRANSCRIPTIONAL REGULATOR"/>
    <property type="match status" value="1"/>
</dbReference>
<dbReference type="Gene3D" id="1.10.10.60">
    <property type="entry name" value="Homeodomain-like"/>
    <property type="match status" value="1"/>
</dbReference>
<keyword evidence="3" id="KW-0804">Transcription</keyword>